<keyword evidence="1" id="KW-0472">Membrane</keyword>
<accession>A0A1G9FDE0</accession>
<sequence length="220" mass="24895">MYKRIIIGMMITGLIGGIVFYNKVDSGDFQLERRGENLIRFHVLANSDDPEDQVLKLKVRDRIIEAMAEDFETSSGVEESREIITNNLKKIEEVAAKEVFANGKDLKVTAILTEDSFPTRRYGGVVFPAGKYEALKVVIGEGIGQNWWCVMFPPLCFVDVKNGLTDAKTQQELKNTLSEEEYTLLYTVSNDGELPLQLKSKIAEVFRASRNQFNRLASKF</sequence>
<dbReference type="Proteomes" id="UP000198718">
    <property type="component" value="Unassembled WGS sequence"/>
</dbReference>
<dbReference type="AlphaFoldDB" id="A0A1G9FDE0"/>
<dbReference type="InterPro" id="IPR014202">
    <property type="entry name" value="Spore_II_R"/>
</dbReference>
<protein>
    <submittedName>
        <fullName evidence="2">Stage II sporulation protein R</fullName>
    </submittedName>
</protein>
<evidence type="ECO:0000256" key="1">
    <source>
        <dbReference type="SAM" id="Phobius"/>
    </source>
</evidence>
<gene>
    <name evidence="2" type="ORF">SAMN05660472_02158</name>
</gene>
<proteinExistence type="predicted"/>
<feature type="transmembrane region" description="Helical" evidence="1">
    <location>
        <begin position="6"/>
        <end position="24"/>
    </location>
</feature>
<organism evidence="2 3">
    <name type="scientific">Natronincola ferrireducens</name>
    <dbReference type="NCBI Taxonomy" id="393762"/>
    <lineage>
        <taxon>Bacteria</taxon>
        <taxon>Bacillati</taxon>
        <taxon>Bacillota</taxon>
        <taxon>Clostridia</taxon>
        <taxon>Peptostreptococcales</taxon>
        <taxon>Natronincolaceae</taxon>
        <taxon>Natronincola</taxon>
    </lineage>
</organism>
<dbReference type="EMBL" id="FNFP01000004">
    <property type="protein sequence ID" value="SDK86398.1"/>
    <property type="molecule type" value="Genomic_DNA"/>
</dbReference>
<dbReference type="OrthoDB" id="9793324at2"/>
<keyword evidence="1" id="KW-0812">Transmembrane</keyword>
<keyword evidence="3" id="KW-1185">Reference proteome</keyword>
<dbReference type="STRING" id="393762.SAMN05660472_02158"/>
<evidence type="ECO:0000313" key="3">
    <source>
        <dbReference type="Proteomes" id="UP000198718"/>
    </source>
</evidence>
<dbReference type="RefSeq" id="WP_090553697.1">
    <property type="nucleotide sequence ID" value="NZ_FNFP01000004.1"/>
</dbReference>
<evidence type="ECO:0000313" key="2">
    <source>
        <dbReference type="EMBL" id="SDK86398.1"/>
    </source>
</evidence>
<keyword evidence="1" id="KW-1133">Transmembrane helix</keyword>
<dbReference type="Pfam" id="PF09551">
    <property type="entry name" value="Spore_II_R"/>
    <property type="match status" value="1"/>
</dbReference>
<reference evidence="2 3" key="1">
    <citation type="submission" date="2016-10" db="EMBL/GenBank/DDBJ databases">
        <authorList>
            <person name="de Groot N.N."/>
        </authorList>
    </citation>
    <scope>NUCLEOTIDE SEQUENCE [LARGE SCALE GENOMIC DNA]</scope>
    <source>
        <strain evidence="2 3">DSM 18346</strain>
    </source>
</reference>
<name>A0A1G9FDE0_9FIRM</name>
<dbReference type="NCBIfam" id="TIGR02837">
    <property type="entry name" value="spore_II_R"/>
    <property type="match status" value="1"/>
</dbReference>